<evidence type="ECO:0000313" key="1">
    <source>
        <dbReference type="EMBL" id="QYD70895.1"/>
    </source>
</evidence>
<dbReference type="InterPro" id="IPR029044">
    <property type="entry name" value="Nucleotide-diphossugar_trans"/>
</dbReference>
<sequence>MEAVKTAVQTAVKTSVKKGVSASKQPKICLIFATRGRAELLGKALAFVDMQTVKPDLIIVSCVTDEDVGNLASRPGLLVIKGRPGLTAQRNHALNHVPDGFDVLIFLDDDFLMHRTWTAAVLEAFDSDPSIACVTGMTLADGINGPGYSFEEGQKILAETNDIPQTMIAASTGGPYGCNMAFRVRSVAGLRFDERLVLYGWQEDRDFGGQIWNRGDRVVRINTALGVHLGAKGGRMSGRRLGYSQVINPLYLAKKKTMPLRDALDHVLRNVFSNITRSVAPESWVDRRGRLNGNLIGVWDFLRGRLTPERAEKL</sequence>
<dbReference type="Gene3D" id="3.90.550.10">
    <property type="entry name" value="Spore Coat Polysaccharide Biosynthesis Protein SpsA, Chain A"/>
    <property type="match status" value="1"/>
</dbReference>
<dbReference type="EMBL" id="CP080095">
    <property type="protein sequence ID" value="QYD70895.1"/>
    <property type="molecule type" value="Genomic_DNA"/>
</dbReference>
<proteinExistence type="predicted"/>
<name>A0ABX8UUJ3_9BURK</name>
<keyword evidence="2" id="KW-1185">Reference proteome</keyword>
<evidence type="ECO:0000313" key="2">
    <source>
        <dbReference type="Proteomes" id="UP000826462"/>
    </source>
</evidence>
<dbReference type="CDD" id="cd00761">
    <property type="entry name" value="Glyco_tranf_GTA_type"/>
    <property type="match status" value="1"/>
</dbReference>
<organism evidence="1 2">
    <name type="scientific">Paraburkholderia edwinii</name>
    <dbReference type="NCBI Taxonomy" id="2861782"/>
    <lineage>
        <taxon>Bacteria</taxon>
        <taxon>Pseudomonadati</taxon>
        <taxon>Pseudomonadota</taxon>
        <taxon>Betaproteobacteria</taxon>
        <taxon>Burkholderiales</taxon>
        <taxon>Burkholderiaceae</taxon>
        <taxon>Paraburkholderia</taxon>
    </lineage>
</organism>
<reference evidence="1 2" key="1">
    <citation type="submission" date="2021-07" db="EMBL/GenBank/DDBJ databases">
        <title>Paraburkholderia edwinii protects Aspergillus sp. from phenazines by acting as a toxin sponge.</title>
        <authorList>
            <person name="Dahlstrom K.M."/>
            <person name="Newman D.K."/>
        </authorList>
    </citation>
    <scope>NUCLEOTIDE SEQUENCE [LARGE SCALE GENOMIC DNA]</scope>
    <source>
        <strain evidence="1 2">Pe01</strain>
    </source>
</reference>
<accession>A0ABX8UUJ3</accession>
<dbReference type="SUPFAM" id="SSF53448">
    <property type="entry name" value="Nucleotide-diphospho-sugar transferases"/>
    <property type="match status" value="1"/>
</dbReference>
<dbReference type="Proteomes" id="UP000826462">
    <property type="component" value="Chromosome 1"/>
</dbReference>
<protein>
    <submittedName>
        <fullName evidence="1">Glycosyltransferase family 2 protein</fullName>
    </submittedName>
</protein>
<gene>
    <name evidence="1" type="ORF">KZJ38_09580</name>
</gene>